<feature type="region of interest" description="Disordered" evidence="6">
    <location>
        <begin position="1"/>
        <end position="23"/>
    </location>
</feature>
<keyword evidence="5" id="KW-0175">Coiled coil</keyword>
<feature type="transmembrane region" description="Helical" evidence="7">
    <location>
        <begin position="409"/>
        <end position="434"/>
    </location>
</feature>
<feature type="transmembrane region" description="Helical" evidence="7">
    <location>
        <begin position="234"/>
        <end position="254"/>
    </location>
</feature>
<dbReference type="Gene3D" id="1.10.3210.10">
    <property type="entry name" value="Hypothetical protein af1432"/>
    <property type="match status" value="1"/>
</dbReference>
<accession>D6U561</accession>
<dbReference type="PROSITE" id="PS51832">
    <property type="entry name" value="HD_GYP"/>
    <property type="match status" value="1"/>
</dbReference>
<feature type="transmembrane region" description="Helical" evidence="7">
    <location>
        <begin position="125"/>
        <end position="155"/>
    </location>
</feature>
<dbReference type="STRING" id="485913.Krac_2377"/>
<feature type="domain" description="GGDEF" evidence="8">
    <location>
        <begin position="597"/>
        <end position="736"/>
    </location>
</feature>
<dbReference type="SUPFAM" id="SSF109604">
    <property type="entry name" value="HD-domain/PDEase-like"/>
    <property type="match status" value="1"/>
</dbReference>
<feature type="transmembrane region" description="Helical" evidence="7">
    <location>
        <begin position="190"/>
        <end position="214"/>
    </location>
</feature>
<evidence type="ECO:0000256" key="3">
    <source>
        <dbReference type="ARBA" id="ARBA00022989"/>
    </source>
</evidence>
<feature type="transmembrane region" description="Helical" evidence="7">
    <location>
        <begin position="275"/>
        <end position="294"/>
    </location>
</feature>
<feature type="domain" description="HD-GYP" evidence="9">
    <location>
        <begin position="752"/>
        <end position="948"/>
    </location>
</feature>
<dbReference type="NCBIfam" id="TIGR00277">
    <property type="entry name" value="HDIG"/>
    <property type="match status" value="1"/>
</dbReference>
<evidence type="ECO:0000256" key="1">
    <source>
        <dbReference type="ARBA" id="ARBA00004141"/>
    </source>
</evidence>
<dbReference type="CDD" id="cd01949">
    <property type="entry name" value="GGDEF"/>
    <property type="match status" value="1"/>
</dbReference>
<evidence type="ECO:0000313" key="11">
    <source>
        <dbReference type="Proteomes" id="UP000004508"/>
    </source>
</evidence>
<keyword evidence="11" id="KW-1185">Reference proteome</keyword>
<dbReference type="GO" id="GO:0016020">
    <property type="term" value="C:membrane"/>
    <property type="evidence" value="ECO:0007669"/>
    <property type="project" value="UniProtKB-SubCell"/>
</dbReference>
<feature type="transmembrane region" description="Helical" evidence="7">
    <location>
        <begin position="366"/>
        <end position="389"/>
    </location>
</feature>
<keyword evidence="4 7" id="KW-0472">Membrane</keyword>
<dbReference type="Pfam" id="PF00990">
    <property type="entry name" value="GGDEF"/>
    <property type="match status" value="1"/>
</dbReference>
<dbReference type="PANTHER" id="PTHR45228">
    <property type="entry name" value="CYCLIC DI-GMP PHOSPHODIESTERASE TM_0186-RELATED"/>
    <property type="match status" value="1"/>
</dbReference>
<evidence type="ECO:0000313" key="10">
    <source>
        <dbReference type="EMBL" id="EFH81641.1"/>
    </source>
</evidence>
<organism evidence="10 11">
    <name type="scientific">Ktedonobacter racemifer DSM 44963</name>
    <dbReference type="NCBI Taxonomy" id="485913"/>
    <lineage>
        <taxon>Bacteria</taxon>
        <taxon>Bacillati</taxon>
        <taxon>Chloroflexota</taxon>
        <taxon>Ktedonobacteria</taxon>
        <taxon>Ktedonobacterales</taxon>
        <taxon>Ktedonobacteraceae</taxon>
        <taxon>Ktedonobacter</taxon>
    </lineage>
</organism>
<keyword evidence="2 7" id="KW-0812">Transmembrane</keyword>
<protein>
    <submittedName>
        <fullName evidence="10">Diguanylate cyclase and metal dependent phosphohydrolase</fullName>
    </submittedName>
</protein>
<dbReference type="PANTHER" id="PTHR45228:SF4">
    <property type="entry name" value="LIPOPROTEIN"/>
    <property type="match status" value="1"/>
</dbReference>
<evidence type="ECO:0000256" key="7">
    <source>
        <dbReference type="SAM" id="Phobius"/>
    </source>
</evidence>
<dbReference type="RefSeq" id="WP_007919142.1">
    <property type="nucleotide sequence ID" value="NZ_ADVG01000004.1"/>
</dbReference>
<dbReference type="FunFam" id="3.30.70.270:FF:000001">
    <property type="entry name" value="Diguanylate cyclase domain protein"/>
    <property type="match status" value="1"/>
</dbReference>
<dbReference type="Pfam" id="PF13487">
    <property type="entry name" value="HD_5"/>
    <property type="match status" value="1"/>
</dbReference>
<feature type="compositionally biased region" description="Polar residues" evidence="6">
    <location>
        <begin position="1"/>
        <end position="15"/>
    </location>
</feature>
<dbReference type="CDD" id="cd00077">
    <property type="entry name" value="HDc"/>
    <property type="match status" value="1"/>
</dbReference>
<dbReference type="InterPro" id="IPR029787">
    <property type="entry name" value="Nucleotide_cyclase"/>
</dbReference>
<feature type="coiled-coil region" evidence="5">
    <location>
        <begin position="521"/>
        <end position="552"/>
    </location>
</feature>
<dbReference type="Pfam" id="PF13520">
    <property type="entry name" value="AA_permease_2"/>
    <property type="match status" value="1"/>
</dbReference>
<dbReference type="AlphaFoldDB" id="D6U561"/>
<proteinExistence type="predicted"/>
<feature type="transmembrane region" description="Helical" evidence="7">
    <location>
        <begin position="488"/>
        <end position="509"/>
    </location>
</feature>
<dbReference type="InterPro" id="IPR037522">
    <property type="entry name" value="HD_GYP_dom"/>
</dbReference>
<dbReference type="Proteomes" id="UP000004508">
    <property type="component" value="Unassembled WGS sequence"/>
</dbReference>
<dbReference type="InParanoid" id="D6U561"/>
<sequence>METSPTPAQPHNNPTPERHTDQDPFLRRLDIDANVPLKATQPVHALRQLPKTLTKRDLLVFSLLTVLMFTPVSIAGGVGYGALIYWLLAFLIVLPIIIISRWLSLRVASYGGQYRWITALGGPQWGSITGLFFWLAGLFATIASLISSLVIFQIFALPLFTTPVEELEGLLCLTAIVLGLIFIPLGKLKYILAGILILNMLQILLLGLAGYLWVLNGHAPATSSATILPGPQHMEFFSIAIWGLLGGEAPYIMTSEVKNQHPDRGRNVGNFIWRSYAIILSFYLFSTLGILLFFGQQNNPVPIQTGIAAIQNTFGLAISKVVLIFFLIGTTGKTVLFITMSSRLLFMAARDGMLPERLTRINRQGIPYMSLLVQVGITAAFVLLMDLLLTGISDFNPISTQHGLPFYLFLRAITTIIWLLAAIQVFAMVIRYIVHLKNRSRHSRLEARISGREGAWIVAISCFGIITMLIGIVEVIGHSWAPTIFSQMRWNFTVVTFTLIAIVIGWLCAEIPRKHTLLTTLRKVNTREQALRNQLEEAYHEQQILVAQQQELLTAVDQLYRENARAAVTDPITNLPNHRAVIAYIDTALREASETRESMALLFVDLDRFKLINDSWGHPAGDAVLHEVGIRLQDTVGITNFVGRYGGEEFAVILRHSNVSEAVQVAEKIRHKIMAKPFIWDIDENATPVELTITASIGISIYPYHGETREALLEQADRAMYRAKHSGRNRVCIVFAEERAHQIITVSGLGSFSSEEICTARALLAAMQAYDKETYEHAQRMVNLSEAVARRLRCGSEEIHNVRLAAMFHDIGKVAVPDSILHKPGPLNTDEWEVIRRHPDTGRQILSRAGGTFAIVAYIIGAHHERWDGQGYPGGLAGEQIPLAARILSVVDAYDTMISGRVYRKPISHEEACAELKCCADSQFDSTVVEAFLQVLQLPDITAEASEPFLPQHLVEAITE</sequence>
<dbReference type="eggNOG" id="COG3437">
    <property type="taxonomic scope" value="Bacteria"/>
</dbReference>
<keyword evidence="10" id="KW-0378">Hydrolase</keyword>
<feature type="transmembrane region" description="Helical" evidence="7">
    <location>
        <begin position="84"/>
        <end position="104"/>
    </location>
</feature>
<evidence type="ECO:0000256" key="5">
    <source>
        <dbReference type="SAM" id="Coils"/>
    </source>
</evidence>
<dbReference type="NCBIfam" id="TIGR00254">
    <property type="entry name" value="GGDEF"/>
    <property type="match status" value="1"/>
</dbReference>
<feature type="transmembrane region" description="Helical" evidence="7">
    <location>
        <begin position="455"/>
        <end position="476"/>
    </location>
</feature>
<gene>
    <name evidence="10" type="ORF">Krac_2377</name>
</gene>
<name>D6U561_KTERA</name>
<dbReference type="SMART" id="SM00267">
    <property type="entry name" value="GGDEF"/>
    <property type="match status" value="1"/>
</dbReference>
<dbReference type="Gene3D" id="1.20.1740.10">
    <property type="entry name" value="Amino acid/polyamine transporter I"/>
    <property type="match status" value="1"/>
</dbReference>
<evidence type="ECO:0000259" key="8">
    <source>
        <dbReference type="PROSITE" id="PS50887"/>
    </source>
</evidence>
<dbReference type="Gene3D" id="3.30.70.270">
    <property type="match status" value="1"/>
</dbReference>
<feature type="transmembrane region" description="Helical" evidence="7">
    <location>
        <begin position="58"/>
        <end position="78"/>
    </location>
</feature>
<dbReference type="GO" id="GO:0016787">
    <property type="term" value="F:hydrolase activity"/>
    <property type="evidence" value="ECO:0007669"/>
    <property type="project" value="UniProtKB-KW"/>
</dbReference>
<dbReference type="InterPro" id="IPR006675">
    <property type="entry name" value="HDIG_dom"/>
</dbReference>
<keyword evidence="3 7" id="KW-1133">Transmembrane helix</keyword>
<dbReference type="OrthoDB" id="9804747at2"/>
<dbReference type="EMBL" id="ADVG01000004">
    <property type="protein sequence ID" value="EFH81641.1"/>
    <property type="molecule type" value="Genomic_DNA"/>
</dbReference>
<dbReference type="InterPro" id="IPR043128">
    <property type="entry name" value="Rev_trsase/Diguanyl_cyclase"/>
</dbReference>
<evidence type="ECO:0000256" key="4">
    <source>
        <dbReference type="ARBA" id="ARBA00023136"/>
    </source>
</evidence>
<dbReference type="GO" id="GO:0022857">
    <property type="term" value="F:transmembrane transporter activity"/>
    <property type="evidence" value="ECO:0007669"/>
    <property type="project" value="InterPro"/>
</dbReference>
<evidence type="ECO:0000256" key="2">
    <source>
        <dbReference type="ARBA" id="ARBA00022692"/>
    </source>
</evidence>
<reference evidence="10 11" key="1">
    <citation type="journal article" date="2011" name="Stand. Genomic Sci.">
        <title>Non-contiguous finished genome sequence and contextual data of the filamentous soil bacterium Ktedonobacter racemifer type strain (SOSP1-21).</title>
        <authorList>
            <person name="Chang Y.J."/>
            <person name="Land M."/>
            <person name="Hauser L."/>
            <person name="Chertkov O."/>
            <person name="Del Rio T.G."/>
            <person name="Nolan M."/>
            <person name="Copeland A."/>
            <person name="Tice H."/>
            <person name="Cheng J.F."/>
            <person name="Lucas S."/>
            <person name="Han C."/>
            <person name="Goodwin L."/>
            <person name="Pitluck S."/>
            <person name="Ivanova N."/>
            <person name="Ovchinikova G."/>
            <person name="Pati A."/>
            <person name="Chen A."/>
            <person name="Palaniappan K."/>
            <person name="Mavromatis K."/>
            <person name="Liolios K."/>
            <person name="Brettin T."/>
            <person name="Fiebig A."/>
            <person name="Rohde M."/>
            <person name="Abt B."/>
            <person name="Goker M."/>
            <person name="Detter J.C."/>
            <person name="Woyke T."/>
            <person name="Bristow J."/>
            <person name="Eisen J.A."/>
            <person name="Markowitz V."/>
            <person name="Hugenholtz P."/>
            <person name="Kyrpides N.C."/>
            <person name="Klenk H.P."/>
            <person name="Lapidus A."/>
        </authorList>
    </citation>
    <scope>NUCLEOTIDE SEQUENCE [LARGE SCALE GENOMIC DNA]</scope>
    <source>
        <strain evidence="11">DSM 44963</strain>
    </source>
</reference>
<dbReference type="SMART" id="SM00471">
    <property type="entry name" value="HDc"/>
    <property type="match status" value="1"/>
</dbReference>
<dbReference type="SUPFAM" id="SSF55073">
    <property type="entry name" value="Nucleotide cyclase"/>
    <property type="match status" value="1"/>
</dbReference>
<comment type="subcellular location">
    <subcellularLocation>
        <location evidence="1">Membrane</location>
        <topology evidence="1">Multi-pass membrane protein</topology>
    </subcellularLocation>
</comment>
<evidence type="ECO:0000259" key="9">
    <source>
        <dbReference type="PROSITE" id="PS51832"/>
    </source>
</evidence>
<dbReference type="PROSITE" id="PS50887">
    <property type="entry name" value="GGDEF"/>
    <property type="match status" value="1"/>
</dbReference>
<dbReference type="InterPro" id="IPR052020">
    <property type="entry name" value="Cyclic_di-GMP/3'3'-cGAMP_PDE"/>
</dbReference>
<comment type="caution">
    <text evidence="10">The sequence shown here is derived from an EMBL/GenBank/DDBJ whole genome shotgun (WGS) entry which is preliminary data.</text>
</comment>
<dbReference type="InterPro" id="IPR003607">
    <property type="entry name" value="HD/PDEase_dom"/>
</dbReference>
<feature type="transmembrane region" description="Helical" evidence="7">
    <location>
        <begin position="167"/>
        <end position="183"/>
    </location>
</feature>
<dbReference type="InterPro" id="IPR002293">
    <property type="entry name" value="AA/rel_permease1"/>
</dbReference>
<evidence type="ECO:0000256" key="6">
    <source>
        <dbReference type="SAM" id="MobiDB-lite"/>
    </source>
</evidence>
<dbReference type="InterPro" id="IPR000160">
    <property type="entry name" value="GGDEF_dom"/>
</dbReference>